<comment type="caution">
    <text evidence="2">The sequence shown here is derived from an EMBL/GenBank/DDBJ whole genome shotgun (WGS) entry which is preliminary data.</text>
</comment>
<organism evidence="2 4">
    <name type="scientific">Pisum sativum</name>
    <name type="common">Garden pea</name>
    <name type="synonym">Lathyrus oleraceus</name>
    <dbReference type="NCBI Taxonomy" id="3888"/>
    <lineage>
        <taxon>Eukaryota</taxon>
        <taxon>Viridiplantae</taxon>
        <taxon>Streptophyta</taxon>
        <taxon>Embryophyta</taxon>
        <taxon>Tracheophyta</taxon>
        <taxon>Spermatophyta</taxon>
        <taxon>Magnoliopsida</taxon>
        <taxon>eudicotyledons</taxon>
        <taxon>Gunneridae</taxon>
        <taxon>Pentapetalae</taxon>
        <taxon>rosids</taxon>
        <taxon>fabids</taxon>
        <taxon>Fabales</taxon>
        <taxon>Fabaceae</taxon>
        <taxon>Papilionoideae</taxon>
        <taxon>50 kb inversion clade</taxon>
        <taxon>NPAAA clade</taxon>
        <taxon>Hologalegina</taxon>
        <taxon>IRL clade</taxon>
        <taxon>Fabeae</taxon>
        <taxon>Lathyrus</taxon>
    </lineage>
</organism>
<evidence type="ECO:0000313" key="4">
    <source>
        <dbReference type="Proteomes" id="UP001058974"/>
    </source>
</evidence>
<keyword evidence="4" id="KW-1185">Reference proteome</keyword>
<evidence type="ECO:0000313" key="3">
    <source>
        <dbReference type="EMBL" id="KAI5394322.1"/>
    </source>
</evidence>
<dbReference type="AlphaFoldDB" id="A0A9D4W4U2"/>
<dbReference type="Gramene" id="Psat06G0112700-T1">
    <property type="protein sequence ID" value="KAI5394321.1"/>
    <property type="gene ID" value="KIW84_061127"/>
</dbReference>
<protein>
    <submittedName>
        <fullName evidence="2">Uncharacterized protein</fullName>
    </submittedName>
</protein>
<reference evidence="2 4" key="1">
    <citation type="journal article" date="2022" name="Nat. Genet.">
        <title>Improved pea reference genome and pan-genome highlight genomic features and evolutionary characteristics.</title>
        <authorList>
            <person name="Yang T."/>
            <person name="Liu R."/>
            <person name="Luo Y."/>
            <person name="Hu S."/>
            <person name="Wang D."/>
            <person name="Wang C."/>
            <person name="Pandey M.K."/>
            <person name="Ge S."/>
            <person name="Xu Q."/>
            <person name="Li N."/>
            <person name="Li G."/>
            <person name="Huang Y."/>
            <person name="Saxena R.K."/>
            <person name="Ji Y."/>
            <person name="Li M."/>
            <person name="Yan X."/>
            <person name="He Y."/>
            <person name="Liu Y."/>
            <person name="Wang X."/>
            <person name="Xiang C."/>
            <person name="Varshney R.K."/>
            <person name="Ding H."/>
            <person name="Gao S."/>
            <person name="Zong X."/>
        </authorList>
    </citation>
    <scope>NUCLEOTIDE SEQUENCE [LARGE SCALE GENOMIC DNA]</scope>
    <source>
        <strain evidence="2 4">cv. Zhongwan 6</strain>
    </source>
</reference>
<evidence type="ECO:0000256" key="1">
    <source>
        <dbReference type="SAM" id="MobiDB-lite"/>
    </source>
</evidence>
<feature type="region of interest" description="Disordered" evidence="1">
    <location>
        <begin position="214"/>
        <end position="254"/>
    </location>
</feature>
<dbReference type="Gramene" id="Psat06G0112800-T1">
    <property type="protein sequence ID" value="KAI5394322.1"/>
    <property type="gene ID" value="KIW84_061128"/>
</dbReference>
<dbReference type="EMBL" id="JAMSHJ010000006">
    <property type="protein sequence ID" value="KAI5394322.1"/>
    <property type="molecule type" value="Genomic_DNA"/>
</dbReference>
<evidence type="ECO:0000313" key="2">
    <source>
        <dbReference type="EMBL" id="KAI5394321.1"/>
    </source>
</evidence>
<gene>
    <name evidence="2" type="ORF">KIW84_061127</name>
    <name evidence="3" type="ORF">KIW84_061128</name>
</gene>
<sequence>MWIAVTDRTLQLFRDRPILPSASGFLSRPSKQLKMINGSNLSNAVQDILVEFGCNMLKSSYVVEHPDLSNYVSDGSEVTARISCSNRDSKNIQQQPPAKPVETSHIFSVSIKYVLKHNSHHHSFMEDLIQVLKETRAINSISLKFSFYLVTIGKPVVHGPFFDGISNVTDICTSRGIPVLVVSNSNGHLNHLRTTKRWEGTRIYDILKFVTAQSTPAPRPAQQRPGVRVRKPAPAKGQPAAATEPQFEEPISFL</sequence>
<dbReference type="EMBL" id="JAMSHJ010000006">
    <property type="protein sequence ID" value="KAI5394321.1"/>
    <property type="molecule type" value="Genomic_DNA"/>
</dbReference>
<proteinExistence type="predicted"/>
<accession>A0A9D4W4U2</accession>
<dbReference type="Proteomes" id="UP001058974">
    <property type="component" value="Chromosome 6"/>
</dbReference>
<name>A0A9D4W4U2_PEA</name>